<evidence type="ECO:0000256" key="3">
    <source>
        <dbReference type="ARBA" id="ARBA00023098"/>
    </source>
</evidence>
<accession>A0ABP0ZVX3</accession>
<dbReference type="InterPro" id="IPR016035">
    <property type="entry name" value="Acyl_Trfase/lysoPLipase"/>
</dbReference>
<sequence>MIKSILNKTVLPILAVIINNTPSFIWALIDFFFDICFFWVKHLYHIYYRKDPLKEQIKQLKNVSNYTEWKQITFEIDKLTNMDLWRQNFISKHYDYVLINERLRLLREAREKQDSAQIMSLLRAGLIRNFGGIAQKRLYLKSYMGTKFKIEEYINEVLNCLNFLNDSLSSSNGDDYIMNSKQLKLDFFHDARQSFGCTALLLQGGSLFGLCHLGVVKALYFKRLLPRVIAGSAVGAAVASLVCTLTEEDLIPILVNIEELMKNIDVLNHEIDERYGNVIENVVKKGYSQDILLFLKFVRDTIGDLTFEEAYMKTRKILNIVVHPTNRSVPSLLNYITAPNVIIWTAIYASIGTGVLSDDIALYVKNFNNDIVLKDPDIEVRYLKPQDVTYQTSYFQKNLSVNIQHQSPYTKLTELFNVNHFVISLARPYLAPLISNDLKHYHASYGKVKYDKKRKKYEEKEMTKRDIEKYTKDTGFNFMKRFKTIIGMEIQHRLVVLNKLGLLNEVMKRFFIDEKPTALQYLASIREVTIVPEVRYLVKDFGRVFDVHRTLENIPYWMRH</sequence>
<dbReference type="RefSeq" id="XP_066831842.1">
    <property type="nucleotide sequence ID" value="XM_066975177.1"/>
</dbReference>
<evidence type="ECO:0000256" key="4">
    <source>
        <dbReference type="PROSITE-ProRule" id="PRU01161"/>
    </source>
</evidence>
<reference evidence="6 7" key="1">
    <citation type="submission" date="2024-03" db="EMBL/GenBank/DDBJ databases">
        <authorList>
            <person name="Brejova B."/>
        </authorList>
    </citation>
    <scope>NUCLEOTIDE SEQUENCE [LARGE SCALE GENOMIC DNA]</scope>
    <source>
        <strain evidence="6 7">CBS 14171</strain>
    </source>
</reference>
<dbReference type="PROSITE" id="PS51635">
    <property type="entry name" value="PNPLA"/>
    <property type="match status" value="1"/>
</dbReference>
<name>A0ABP0ZVX3_9ASCO</name>
<organism evidence="6 7">
    <name type="scientific">Lodderomyces beijingensis</name>
    <dbReference type="NCBI Taxonomy" id="1775926"/>
    <lineage>
        <taxon>Eukaryota</taxon>
        <taxon>Fungi</taxon>
        <taxon>Dikarya</taxon>
        <taxon>Ascomycota</taxon>
        <taxon>Saccharomycotina</taxon>
        <taxon>Pichiomycetes</taxon>
        <taxon>Debaryomycetaceae</taxon>
        <taxon>Candida/Lodderomyces clade</taxon>
        <taxon>Lodderomyces</taxon>
    </lineage>
</organism>
<evidence type="ECO:0000313" key="7">
    <source>
        <dbReference type="Proteomes" id="UP001497383"/>
    </source>
</evidence>
<proteinExistence type="predicted"/>
<dbReference type="InterPro" id="IPR002641">
    <property type="entry name" value="PNPLA_dom"/>
</dbReference>
<dbReference type="Pfam" id="PF01734">
    <property type="entry name" value="Patatin"/>
    <property type="match status" value="1"/>
</dbReference>
<dbReference type="InterPro" id="IPR021771">
    <property type="entry name" value="Triacylglycerol_lipase_N"/>
</dbReference>
<keyword evidence="7" id="KW-1185">Reference proteome</keyword>
<evidence type="ECO:0000256" key="1">
    <source>
        <dbReference type="ARBA" id="ARBA00022801"/>
    </source>
</evidence>
<keyword evidence="1" id="KW-0378">Hydrolase</keyword>
<dbReference type="EMBL" id="OZ022410">
    <property type="protein sequence ID" value="CAK9441035.1"/>
    <property type="molecule type" value="Genomic_DNA"/>
</dbReference>
<dbReference type="Proteomes" id="UP001497383">
    <property type="component" value="Chromosome 6"/>
</dbReference>
<evidence type="ECO:0000313" key="6">
    <source>
        <dbReference type="EMBL" id="CAK9441035.1"/>
    </source>
</evidence>
<protein>
    <recommendedName>
        <fullName evidence="5">PNPLA domain-containing protein</fullName>
    </recommendedName>
</protein>
<dbReference type="PANTHER" id="PTHR14226">
    <property type="entry name" value="NEUROPATHY TARGET ESTERASE/SWISS CHEESE D.MELANOGASTER"/>
    <property type="match status" value="1"/>
</dbReference>
<evidence type="ECO:0000259" key="5">
    <source>
        <dbReference type="PROSITE" id="PS51635"/>
    </source>
</evidence>
<dbReference type="InterPro" id="IPR050301">
    <property type="entry name" value="NTE"/>
</dbReference>
<gene>
    <name evidence="6" type="ORF">LODBEIA_P49040</name>
</gene>
<feature type="domain" description="PNPLA" evidence="5">
    <location>
        <begin position="200"/>
        <end position="381"/>
    </location>
</feature>
<dbReference type="Gene3D" id="3.40.1090.10">
    <property type="entry name" value="Cytosolic phospholipase A2 catalytic domain"/>
    <property type="match status" value="1"/>
</dbReference>
<keyword evidence="2" id="KW-0442">Lipid degradation</keyword>
<dbReference type="SUPFAM" id="SSF52151">
    <property type="entry name" value="FabD/lysophospholipase-like"/>
    <property type="match status" value="1"/>
</dbReference>
<comment type="caution">
    <text evidence="4">Lacks conserved residue(s) required for the propagation of feature annotation.</text>
</comment>
<dbReference type="GeneID" id="92210100"/>
<dbReference type="Pfam" id="PF11815">
    <property type="entry name" value="DUF3336"/>
    <property type="match status" value="1"/>
</dbReference>
<keyword evidence="3" id="KW-0443">Lipid metabolism</keyword>
<dbReference type="PANTHER" id="PTHR14226:SF44">
    <property type="entry name" value="TRIACYLGLYCEROL LIPASE 3"/>
    <property type="match status" value="1"/>
</dbReference>
<evidence type="ECO:0000256" key="2">
    <source>
        <dbReference type="ARBA" id="ARBA00022963"/>
    </source>
</evidence>